<dbReference type="SUPFAM" id="SSF54768">
    <property type="entry name" value="dsRNA-binding domain-like"/>
    <property type="match status" value="1"/>
</dbReference>
<organism evidence="13 14">
    <name type="scientific">Candidatus Kapaibacterium thiocyanatum</name>
    <dbReference type="NCBI Taxonomy" id="1895771"/>
    <lineage>
        <taxon>Bacteria</taxon>
        <taxon>Pseudomonadati</taxon>
        <taxon>Candidatus Kapaibacteriota</taxon>
        <taxon>Candidatus Kapaibacteriia</taxon>
        <taxon>Candidatus Kapaibacteriales</taxon>
        <taxon>Candidatus Kapaibacteriaceae</taxon>
        <taxon>Candidatus Kapaibacterium</taxon>
    </lineage>
</organism>
<dbReference type="GO" id="GO:0006364">
    <property type="term" value="P:rRNA processing"/>
    <property type="evidence" value="ECO:0007669"/>
    <property type="project" value="UniProtKB-UniRule"/>
</dbReference>
<evidence type="ECO:0000256" key="8">
    <source>
        <dbReference type="ARBA" id="ARBA00022884"/>
    </source>
</evidence>
<dbReference type="PROSITE" id="PS50137">
    <property type="entry name" value="DS_RBD"/>
    <property type="match status" value="1"/>
</dbReference>
<dbReference type="EMBL" id="MKVH01000013">
    <property type="protein sequence ID" value="OJX59426.1"/>
    <property type="molecule type" value="Genomic_DNA"/>
</dbReference>
<dbReference type="Pfam" id="PF14622">
    <property type="entry name" value="Ribonucleas_3_3"/>
    <property type="match status" value="1"/>
</dbReference>
<dbReference type="InterPro" id="IPR000999">
    <property type="entry name" value="RNase_III_dom"/>
</dbReference>
<dbReference type="InterPro" id="IPR014720">
    <property type="entry name" value="dsRBD_dom"/>
</dbReference>
<comment type="subunit">
    <text evidence="9">Homodimer.</text>
</comment>
<dbReference type="GO" id="GO:0003725">
    <property type="term" value="F:double-stranded RNA binding"/>
    <property type="evidence" value="ECO:0007669"/>
    <property type="project" value="TreeGrafter"/>
</dbReference>
<keyword evidence="6 9" id="KW-0255">Endonuclease</keyword>
<feature type="domain" description="DRBM" evidence="11">
    <location>
        <begin position="164"/>
        <end position="233"/>
    </location>
</feature>
<proteinExistence type="inferred from homology"/>
<dbReference type="AlphaFoldDB" id="A0A1M3L2S1"/>
<keyword evidence="8 9" id="KW-0694">RNA-binding</keyword>
<gene>
    <name evidence="9" type="primary">rnc</name>
    <name evidence="13" type="ORF">BGO89_02580</name>
</gene>
<dbReference type="GO" id="GO:0005737">
    <property type="term" value="C:cytoplasm"/>
    <property type="evidence" value="ECO:0007669"/>
    <property type="project" value="UniProtKB-SubCell"/>
</dbReference>
<protein>
    <recommendedName>
        <fullName evidence="9">Ribonuclease 3</fullName>
        <ecNumber evidence="9">3.1.26.3</ecNumber>
    </recommendedName>
    <alternativeName>
        <fullName evidence="9">Ribonuclease III</fullName>
        <shortName evidence="9">RNase III</shortName>
    </alternativeName>
</protein>
<dbReference type="Gene3D" id="3.30.160.20">
    <property type="match status" value="1"/>
</dbReference>
<accession>A0A1M3L2S1</accession>
<dbReference type="PANTHER" id="PTHR11207">
    <property type="entry name" value="RIBONUCLEASE III"/>
    <property type="match status" value="1"/>
</dbReference>
<feature type="domain" description="RNase III" evidence="12">
    <location>
        <begin position="9"/>
        <end position="138"/>
    </location>
</feature>
<dbReference type="EC" id="3.1.26.3" evidence="9"/>
<dbReference type="HAMAP" id="MF_00104">
    <property type="entry name" value="RNase_III"/>
    <property type="match status" value="1"/>
</dbReference>
<feature type="compositionally biased region" description="Basic residues" evidence="10">
    <location>
        <begin position="232"/>
        <end position="243"/>
    </location>
</feature>
<sequence>MNVLSAQRVTELEATLGVTIHNPAMFEQALTHRSYLQVANTPDHRSNERLEFLGDSILGMVTAEYLFYNNREVLEGELTKMRSWLVNKKSLAICARAMHLEDFLFLSFSAKQSLQRGNDSMLADALEAIIAAVYVDRGFDEVRKFIVNKLLPIMVKESLVHDTNFKSLLLEDVQSRGHAAPRYVVVLEEGPDHEKQFTVEVYVDDRCIGKGTGRTKKDAEQRAAELGLEHLNRRRERTRRRRHSSNENEAPSH</sequence>
<keyword evidence="5 9" id="KW-0540">Nuclease</keyword>
<dbReference type="SMART" id="SM00358">
    <property type="entry name" value="DSRM"/>
    <property type="match status" value="1"/>
</dbReference>
<feature type="binding site" evidence="9">
    <location>
        <position position="51"/>
    </location>
    <ligand>
        <name>Mg(2+)</name>
        <dbReference type="ChEBI" id="CHEBI:18420"/>
    </ligand>
</feature>
<evidence type="ECO:0000259" key="11">
    <source>
        <dbReference type="PROSITE" id="PS50137"/>
    </source>
</evidence>
<comment type="similarity">
    <text evidence="2">Belongs to the ribonuclease III family.</text>
</comment>
<dbReference type="CDD" id="cd00593">
    <property type="entry name" value="RIBOc"/>
    <property type="match status" value="1"/>
</dbReference>
<feature type="active site" evidence="9">
    <location>
        <position position="55"/>
    </location>
</feature>
<evidence type="ECO:0000256" key="7">
    <source>
        <dbReference type="ARBA" id="ARBA00022801"/>
    </source>
</evidence>
<evidence type="ECO:0000256" key="2">
    <source>
        <dbReference type="ARBA" id="ARBA00010183"/>
    </source>
</evidence>
<dbReference type="SUPFAM" id="SSF69065">
    <property type="entry name" value="RNase III domain-like"/>
    <property type="match status" value="1"/>
</dbReference>
<feature type="compositionally biased region" description="Basic and acidic residues" evidence="10">
    <location>
        <begin position="215"/>
        <end position="231"/>
    </location>
</feature>
<dbReference type="Proteomes" id="UP000184233">
    <property type="component" value="Unassembled WGS sequence"/>
</dbReference>
<dbReference type="InterPro" id="IPR011907">
    <property type="entry name" value="RNase_III"/>
</dbReference>
<comment type="cofactor">
    <cofactor evidence="9">
        <name>Mg(2+)</name>
        <dbReference type="ChEBI" id="CHEBI:18420"/>
    </cofactor>
</comment>
<evidence type="ECO:0000259" key="12">
    <source>
        <dbReference type="PROSITE" id="PS50142"/>
    </source>
</evidence>
<name>A0A1M3L2S1_9BACT</name>
<keyword evidence="9" id="KW-0479">Metal-binding</keyword>
<dbReference type="NCBIfam" id="TIGR02191">
    <property type="entry name" value="RNaseIII"/>
    <property type="match status" value="1"/>
</dbReference>
<dbReference type="PANTHER" id="PTHR11207:SF0">
    <property type="entry name" value="RIBONUCLEASE 3"/>
    <property type="match status" value="1"/>
</dbReference>
<keyword evidence="9" id="KW-0819">tRNA processing</keyword>
<comment type="subcellular location">
    <subcellularLocation>
        <location evidence="9">Cytoplasm</location>
    </subcellularLocation>
</comment>
<comment type="function">
    <text evidence="9">Digests double-stranded RNA. Involved in the processing of primary rRNA transcript to yield the immediate precursors to the large and small rRNAs (23S and 16S). Processes some mRNAs, and tRNAs when they are encoded in the rRNA operon. Processes pre-crRNA and tracrRNA of type II CRISPR loci if present in the organism.</text>
</comment>
<dbReference type="SMART" id="SM00535">
    <property type="entry name" value="RIBOc"/>
    <property type="match status" value="1"/>
</dbReference>
<dbReference type="Gene3D" id="1.10.1520.10">
    <property type="entry name" value="Ribonuclease III domain"/>
    <property type="match status" value="1"/>
</dbReference>
<dbReference type="FunFam" id="1.10.1520.10:FF:000001">
    <property type="entry name" value="Ribonuclease 3"/>
    <property type="match status" value="1"/>
</dbReference>
<dbReference type="GO" id="GO:0019843">
    <property type="term" value="F:rRNA binding"/>
    <property type="evidence" value="ECO:0007669"/>
    <property type="project" value="UniProtKB-KW"/>
</dbReference>
<dbReference type="GO" id="GO:0006397">
    <property type="term" value="P:mRNA processing"/>
    <property type="evidence" value="ECO:0007669"/>
    <property type="project" value="UniProtKB-UniRule"/>
</dbReference>
<feature type="binding site" evidence="9">
    <location>
        <position position="127"/>
    </location>
    <ligand>
        <name>Mg(2+)</name>
        <dbReference type="ChEBI" id="CHEBI:18420"/>
    </ligand>
</feature>
<evidence type="ECO:0000256" key="9">
    <source>
        <dbReference type="HAMAP-Rule" id="MF_00104"/>
    </source>
</evidence>
<feature type="binding site" evidence="9">
    <location>
        <position position="124"/>
    </location>
    <ligand>
        <name>Mg(2+)</name>
        <dbReference type="ChEBI" id="CHEBI:18420"/>
    </ligand>
</feature>
<keyword evidence="4 9" id="KW-0507">mRNA processing</keyword>
<evidence type="ECO:0000256" key="10">
    <source>
        <dbReference type="SAM" id="MobiDB-lite"/>
    </source>
</evidence>
<keyword evidence="9" id="KW-0699">rRNA-binding</keyword>
<keyword evidence="9" id="KW-0963">Cytoplasm</keyword>
<dbReference type="GO" id="GO:0008033">
    <property type="term" value="P:tRNA processing"/>
    <property type="evidence" value="ECO:0007669"/>
    <property type="project" value="UniProtKB-KW"/>
</dbReference>
<feature type="compositionally biased region" description="Basic and acidic residues" evidence="10">
    <location>
        <begin position="244"/>
        <end position="253"/>
    </location>
</feature>
<comment type="caution">
    <text evidence="13">The sequence shown here is derived from an EMBL/GenBank/DDBJ whole genome shotgun (WGS) entry which is preliminary data.</text>
</comment>
<dbReference type="Pfam" id="PF00035">
    <property type="entry name" value="dsrm"/>
    <property type="match status" value="1"/>
</dbReference>
<dbReference type="PROSITE" id="PS00517">
    <property type="entry name" value="RNASE_3_1"/>
    <property type="match status" value="1"/>
</dbReference>
<comment type="catalytic activity">
    <reaction evidence="1 9">
        <text>Endonucleolytic cleavage to 5'-phosphomonoester.</text>
        <dbReference type="EC" id="3.1.26.3"/>
    </reaction>
</comment>
<evidence type="ECO:0000256" key="6">
    <source>
        <dbReference type="ARBA" id="ARBA00022759"/>
    </source>
</evidence>
<dbReference type="InterPro" id="IPR036389">
    <property type="entry name" value="RNase_III_sf"/>
</dbReference>
<evidence type="ECO:0000256" key="1">
    <source>
        <dbReference type="ARBA" id="ARBA00000109"/>
    </source>
</evidence>
<evidence type="ECO:0000313" key="14">
    <source>
        <dbReference type="Proteomes" id="UP000184233"/>
    </source>
</evidence>
<dbReference type="PROSITE" id="PS50142">
    <property type="entry name" value="RNASE_3_2"/>
    <property type="match status" value="1"/>
</dbReference>
<dbReference type="GO" id="GO:0004525">
    <property type="term" value="F:ribonuclease III activity"/>
    <property type="evidence" value="ECO:0007669"/>
    <property type="project" value="UniProtKB-UniRule"/>
</dbReference>
<dbReference type="STRING" id="1895771.BGO89_02580"/>
<keyword evidence="9" id="KW-0460">Magnesium</keyword>
<feature type="active site" evidence="9">
    <location>
        <position position="127"/>
    </location>
</feature>
<keyword evidence="7 9" id="KW-0378">Hydrolase</keyword>
<dbReference type="GO" id="GO:0010468">
    <property type="term" value="P:regulation of gene expression"/>
    <property type="evidence" value="ECO:0007669"/>
    <property type="project" value="TreeGrafter"/>
</dbReference>
<feature type="region of interest" description="Disordered" evidence="10">
    <location>
        <begin position="212"/>
        <end position="253"/>
    </location>
</feature>
<evidence type="ECO:0000313" key="13">
    <source>
        <dbReference type="EMBL" id="OJX59426.1"/>
    </source>
</evidence>
<dbReference type="CDD" id="cd10845">
    <property type="entry name" value="DSRM_RNAse_III_family"/>
    <property type="match status" value="1"/>
</dbReference>
<keyword evidence="3 9" id="KW-0698">rRNA processing</keyword>
<evidence type="ECO:0000256" key="3">
    <source>
        <dbReference type="ARBA" id="ARBA00022552"/>
    </source>
</evidence>
<evidence type="ECO:0000256" key="5">
    <source>
        <dbReference type="ARBA" id="ARBA00022722"/>
    </source>
</evidence>
<dbReference type="GO" id="GO:0046872">
    <property type="term" value="F:metal ion binding"/>
    <property type="evidence" value="ECO:0007669"/>
    <property type="project" value="UniProtKB-KW"/>
</dbReference>
<evidence type="ECO:0000256" key="4">
    <source>
        <dbReference type="ARBA" id="ARBA00022664"/>
    </source>
</evidence>
<reference evidence="13 14" key="1">
    <citation type="submission" date="2016-09" db="EMBL/GenBank/DDBJ databases">
        <title>Genome-resolved meta-omics ties microbial dynamics to process performance in biotechnology for thiocyanate degradation.</title>
        <authorList>
            <person name="Kantor R.S."/>
            <person name="Huddy R.J."/>
            <person name="Iyer R."/>
            <person name="Thomas B.C."/>
            <person name="Brown C.T."/>
            <person name="Anantharaman K."/>
            <person name="Tringe S."/>
            <person name="Hettich R.L."/>
            <person name="Harrison S.T."/>
            <person name="Banfield J.F."/>
        </authorList>
    </citation>
    <scope>NUCLEOTIDE SEQUENCE [LARGE SCALE GENOMIC DNA]</scope>
    <source>
        <strain evidence="13">59-99</strain>
    </source>
</reference>